<keyword evidence="2" id="KW-0479">Metal-binding</keyword>
<dbReference type="InterPro" id="IPR041705">
    <property type="entry name" value="PIN_Sll0205"/>
</dbReference>
<dbReference type="GO" id="GO:0016787">
    <property type="term" value="F:hydrolase activity"/>
    <property type="evidence" value="ECO:0007669"/>
    <property type="project" value="UniProtKB-KW"/>
</dbReference>
<evidence type="ECO:0000313" key="6">
    <source>
        <dbReference type="EMBL" id="HJB09027.1"/>
    </source>
</evidence>
<evidence type="ECO:0000256" key="3">
    <source>
        <dbReference type="ARBA" id="ARBA00022801"/>
    </source>
</evidence>
<evidence type="ECO:0000259" key="5">
    <source>
        <dbReference type="Pfam" id="PF01850"/>
    </source>
</evidence>
<dbReference type="PANTHER" id="PTHR36173:SF2">
    <property type="entry name" value="RIBONUCLEASE VAPC16"/>
    <property type="match status" value="1"/>
</dbReference>
<evidence type="ECO:0000256" key="2">
    <source>
        <dbReference type="ARBA" id="ARBA00022723"/>
    </source>
</evidence>
<dbReference type="EMBL" id="DWZH01000007">
    <property type="protein sequence ID" value="HJB09027.1"/>
    <property type="molecule type" value="Genomic_DNA"/>
</dbReference>
<reference evidence="6" key="2">
    <citation type="submission" date="2021-04" db="EMBL/GenBank/DDBJ databases">
        <authorList>
            <person name="Gilroy R."/>
        </authorList>
    </citation>
    <scope>NUCLEOTIDE SEQUENCE</scope>
    <source>
        <strain evidence="6">ChiHjej13B12-24818</strain>
    </source>
</reference>
<dbReference type="PANTHER" id="PTHR36173">
    <property type="entry name" value="RIBONUCLEASE VAPC16-RELATED"/>
    <property type="match status" value="1"/>
</dbReference>
<dbReference type="GO" id="GO:0004518">
    <property type="term" value="F:nuclease activity"/>
    <property type="evidence" value="ECO:0007669"/>
    <property type="project" value="UniProtKB-KW"/>
</dbReference>
<keyword evidence="1" id="KW-0540">Nuclease</keyword>
<dbReference type="AlphaFoldDB" id="A0A9D2LAG7"/>
<comment type="caution">
    <text evidence="6">The sequence shown here is derived from an EMBL/GenBank/DDBJ whole genome shotgun (WGS) entry which is preliminary data.</text>
</comment>
<dbReference type="GO" id="GO:0046872">
    <property type="term" value="F:metal ion binding"/>
    <property type="evidence" value="ECO:0007669"/>
    <property type="project" value="UniProtKB-KW"/>
</dbReference>
<dbReference type="InterPro" id="IPR052919">
    <property type="entry name" value="TA_system_RNase"/>
</dbReference>
<dbReference type="SUPFAM" id="SSF88723">
    <property type="entry name" value="PIN domain-like"/>
    <property type="match status" value="1"/>
</dbReference>
<keyword evidence="4" id="KW-0460">Magnesium</keyword>
<accession>A0A9D2LAG7</accession>
<evidence type="ECO:0000256" key="1">
    <source>
        <dbReference type="ARBA" id="ARBA00022722"/>
    </source>
</evidence>
<evidence type="ECO:0000313" key="7">
    <source>
        <dbReference type="Proteomes" id="UP000823823"/>
    </source>
</evidence>
<dbReference type="Pfam" id="PF01850">
    <property type="entry name" value="PIN"/>
    <property type="match status" value="1"/>
</dbReference>
<dbReference type="Gene3D" id="3.40.50.1010">
    <property type="entry name" value="5'-nuclease"/>
    <property type="match status" value="1"/>
</dbReference>
<name>A0A9D2LAG7_9MICO</name>
<keyword evidence="3" id="KW-0378">Hydrolase</keyword>
<dbReference type="InterPro" id="IPR002716">
    <property type="entry name" value="PIN_dom"/>
</dbReference>
<proteinExistence type="predicted"/>
<sequence>MEILVDTHALIWGLTDGSRLGPAAGEVLADSDTIVWVSAASAWEIATKVRIGKMPGAAHLVVDFGEHLRRWYASALGIEPADALHAGVMDWPHRDPFDRMLAAQALRRGMPLISRDEVFDDLPGLRRLW</sequence>
<dbReference type="InterPro" id="IPR029060">
    <property type="entry name" value="PIN-like_dom_sf"/>
</dbReference>
<gene>
    <name evidence="6" type="ORF">H9786_00630</name>
</gene>
<dbReference type="CDD" id="cd09872">
    <property type="entry name" value="PIN_Sll0205-like"/>
    <property type="match status" value="1"/>
</dbReference>
<reference evidence="6" key="1">
    <citation type="journal article" date="2021" name="PeerJ">
        <title>Extensive microbial diversity within the chicken gut microbiome revealed by metagenomics and culture.</title>
        <authorList>
            <person name="Gilroy R."/>
            <person name="Ravi A."/>
            <person name="Getino M."/>
            <person name="Pursley I."/>
            <person name="Horton D.L."/>
            <person name="Alikhan N.F."/>
            <person name="Baker D."/>
            <person name="Gharbi K."/>
            <person name="Hall N."/>
            <person name="Watson M."/>
            <person name="Adriaenssens E.M."/>
            <person name="Foster-Nyarko E."/>
            <person name="Jarju S."/>
            <person name="Secka A."/>
            <person name="Antonio M."/>
            <person name="Oren A."/>
            <person name="Chaudhuri R.R."/>
            <person name="La Ragione R."/>
            <person name="Hildebrand F."/>
            <person name="Pallen M.J."/>
        </authorList>
    </citation>
    <scope>NUCLEOTIDE SEQUENCE</scope>
    <source>
        <strain evidence="6">ChiHjej13B12-24818</strain>
    </source>
</reference>
<dbReference type="Proteomes" id="UP000823823">
    <property type="component" value="Unassembled WGS sequence"/>
</dbReference>
<evidence type="ECO:0000256" key="4">
    <source>
        <dbReference type="ARBA" id="ARBA00022842"/>
    </source>
</evidence>
<protein>
    <submittedName>
        <fullName evidence="6">Type II toxin-antitoxin system VapC family toxin</fullName>
    </submittedName>
</protein>
<organism evidence="6 7">
    <name type="scientific">Candidatus Brachybacterium merdavium</name>
    <dbReference type="NCBI Taxonomy" id="2838513"/>
    <lineage>
        <taxon>Bacteria</taxon>
        <taxon>Bacillati</taxon>
        <taxon>Actinomycetota</taxon>
        <taxon>Actinomycetes</taxon>
        <taxon>Micrococcales</taxon>
        <taxon>Dermabacteraceae</taxon>
        <taxon>Brachybacterium</taxon>
    </lineage>
</organism>
<feature type="domain" description="PIN" evidence="5">
    <location>
        <begin position="3"/>
        <end position="123"/>
    </location>
</feature>